<dbReference type="EMBL" id="SRIB01000002">
    <property type="protein sequence ID" value="TFZ41468.1"/>
    <property type="molecule type" value="Genomic_DNA"/>
</dbReference>
<dbReference type="GO" id="GO:0030420">
    <property type="term" value="P:establishment of competence for transformation"/>
    <property type="evidence" value="ECO:0007669"/>
    <property type="project" value="InterPro"/>
</dbReference>
<gene>
    <name evidence="1" type="ORF">E4100_02495</name>
</gene>
<protein>
    <submittedName>
        <fullName evidence="1">Uncharacterized protein</fullName>
    </submittedName>
</protein>
<accession>A0A4Z0D987</accession>
<reference evidence="1 2" key="1">
    <citation type="submission" date="2019-03" db="EMBL/GenBank/DDBJ databases">
        <title>Draft genome sequence data and analysis of a Fermenting Bacterium, Soehngenia longevitae strain 1933PT, isolated from petroleum reservoir in Azerbaijan.</title>
        <authorList>
            <person name="Grouzdev D.S."/>
            <person name="Bidzhieva S.K."/>
            <person name="Sokolova D.S."/>
            <person name="Tourova T.P."/>
            <person name="Poltaraus A.B."/>
            <person name="Nazina T.N."/>
        </authorList>
    </citation>
    <scope>NUCLEOTIDE SEQUENCE [LARGE SCALE GENOMIC DNA]</scope>
    <source>
        <strain evidence="1 2">1933P</strain>
    </source>
</reference>
<evidence type="ECO:0000313" key="1">
    <source>
        <dbReference type="EMBL" id="TFZ41468.1"/>
    </source>
</evidence>
<dbReference type="AlphaFoldDB" id="A0A4Z0D987"/>
<organism evidence="1 2">
    <name type="scientific">Soehngenia longivitae</name>
    <dbReference type="NCBI Taxonomy" id="2562294"/>
    <lineage>
        <taxon>Bacteria</taxon>
        <taxon>Bacillati</taxon>
        <taxon>Bacillota</taxon>
        <taxon>Tissierellia</taxon>
        <taxon>Tissierellales</taxon>
        <taxon>Tissierellaceae</taxon>
        <taxon>Soehngenia</taxon>
    </lineage>
</organism>
<dbReference type="InterPro" id="IPR010461">
    <property type="entry name" value="ComK"/>
</dbReference>
<comment type="caution">
    <text evidence="1">The sequence shown here is derived from an EMBL/GenBank/DDBJ whole genome shotgun (WGS) entry which is preliminary data.</text>
</comment>
<name>A0A4Z0D987_9FIRM</name>
<proteinExistence type="predicted"/>
<dbReference type="OrthoDB" id="2374476at2"/>
<dbReference type="Proteomes" id="UP000298381">
    <property type="component" value="Unassembled WGS sequence"/>
</dbReference>
<evidence type="ECO:0000313" key="2">
    <source>
        <dbReference type="Proteomes" id="UP000298381"/>
    </source>
</evidence>
<sequence>MRNDEGLYNDKLVALIPCYDDKLGNATKLIYEEKEILVGKTVKTVIKNLCMHYQFDLKASNNYYSEILTSKSAIPIPISTALIYVQLKVREPIGKDDGAMGYFKLNYVDKIYSTNGDTYIRLKNKTEFKLLCSLNTAIKQLKNGELVEKLHKEVEKDKIKEALVYYQNEDSPAMKSDIARLFMKIDDILERIK</sequence>
<keyword evidence="2" id="KW-1185">Reference proteome</keyword>
<dbReference type="RefSeq" id="WP_135270456.1">
    <property type="nucleotide sequence ID" value="NZ_SRIB01000002.1"/>
</dbReference>
<dbReference type="Pfam" id="PF06338">
    <property type="entry name" value="ComK"/>
    <property type="match status" value="1"/>
</dbReference>